<sequence length="111" mass="12357">MPTVEQIITGLNEQRAEHLAAGRYAEVQRVDQELIAYQTLLRLFTERDAHRAAGEQDALVAVEQQISYWVRQVDLVDVDQEHADADVDAPAPVAVDQPAGTGTRRPPKRAE</sequence>
<reference evidence="4" key="1">
    <citation type="submission" date="2016-06" db="EMBL/GenBank/DDBJ databases">
        <authorList>
            <person name="Varghese N."/>
            <person name="Submissions Spin"/>
        </authorList>
    </citation>
    <scope>NUCLEOTIDE SEQUENCE [LARGE SCALE GENOMIC DNA]</scope>
    <source>
        <strain evidence="4">DSM 43817</strain>
    </source>
</reference>
<proteinExistence type="predicted"/>
<accession>A0A1C6TNG1</accession>
<dbReference type="RefSeq" id="WP_091654602.1">
    <property type="nucleotide sequence ID" value="NZ_FMHW01000003.1"/>
</dbReference>
<gene>
    <name evidence="2" type="ORF">GA0074692_6742</name>
    <name evidence="3" type="ORF">GA0074692_6800</name>
</gene>
<dbReference type="EMBL" id="FMHW01000003">
    <property type="protein sequence ID" value="SCL43163.1"/>
    <property type="molecule type" value="Genomic_DNA"/>
</dbReference>
<name>A0A1C6TNG1_9ACTN</name>
<evidence type="ECO:0000313" key="4">
    <source>
        <dbReference type="Proteomes" id="UP000198959"/>
    </source>
</evidence>
<organism evidence="3 4">
    <name type="scientific">Micromonospora pallida</name>
    <dbReference type="NCBI Taxonomy" id="145854"/>
    <lineage>
        <taxon>Bacteria</taxon>
        <taxon>Bacillati</taxon>
        <taxon>Actinomycetota</taxon>
        <taxon>Actinomycetes</taxon>
        <taxon>Micromonosporales</taxon>
        <taxon>Micromonosporaceae</taxon>
        <taxon>Micromonospora</taxon>
    </lineage>
</organism>
<feature type="region of interest" description="Disordered" evidence="1">
    <location>
        <begin position="81"/>
        <end position="111"/>
    </location>
</feature>
<reference evidence="3" key="2">
    <citation type="submission" date="2016-06" db="EMBL/GenBank/DDBJ databases">
        <authorList>
            <person name="Kjaerup R.B."/>
            <person name="Dalgaard T.S."/>
            <person name="Juul-Madsen H.R."/>
        </authorList>
    </citation>
    <scope>NUCLEOTIDE SEQUENCE [LARGE SCALE GENOMIC DNA]</scope>
    <source>
        <strain evidence="3">DSM 43817</strain>
    </source>
</reference>
<feature type="compositionally biased region" description="Low complexity" evidence="1">
    <location>
        <begin position="88"/>
        <end position="99"/>
    </location>
</feature>
<evidence type="ECO:0000256" key="1">
    <source>
        <dbReference type="SAM" id="MobiDB-lite"/>
    </source>
</evidence>
<evidence type="ECO:0000313" key="3">
    <source>
        <dbReference type="EMBL" id="SCL43274.1"/>
    </source>
</evidence>
<protein>
    <submittedName>
        <fullName evidence="3">Uncharacterized protein</fullName>
    </submittedName>
</protein>
<dbReference type="STRING" id="145854.GA0074692_6742"/>
<keyword evidence="4" id="KW-1185">Reference proteome</keyword>
<dbReference type="AlphaFoldDB" id="A0A1C6TNG1"/>
<dbReference type="EMBL" id="FMHW01000003">
    <property type="protein sequence ID" value="SCL43274.1"/>
    <property type="molecule type" value="Genomic_DNA"/>
</dbReference>
<evidence type="ECO:0000313" key="2">
    <source>
        <dbReference type="EMBL" id="SCL43163.1"/>
    </source>
</evidence>
<dbReference type="Proteomes" id="UP000198959">
    <property type="component" value="Unassembled WGS sequence"/>
</dbReference>